<proteinExistence type="predicted"/>
<keyword evidence="5" id="KW-0677">Repeat</keyword>
<feature type="domain" description="S1 motif" evidence="8">
    <location>
        <begin position="140"/>
        <end position="252"/>
    </location>
</feature>
<feature type="domain" description="S1 motif" evidence="8">
    <location>
        <begin position="817"/>
        <end position="885"/>
    </location>
</feature>
<dbReference type="PANTHER" id="PTHR23270:SF10">
    <property type="entry name" value="PROTEIN RRP5 HOMOLOG"/>
    <property type="match status" value="1"/>
</dbReference>
<organism evidence="9 10">
    <name type="scientific">Exidia glandulosa HHB12029</name>
    <dbReference type="NCBI Taxonomy" id="1314781"/>
    <lineage>
        <taxon>Eukaryota</taxon>
        <taxon>Fungi</taxon>
        <taxon>Dikarya</taxon>
        <taxon>Basidiomycota</taxon>
        <taxon>Agaricomycotina</taxon>
        <taxon>Agaricomycetes</taxon>
        <taxon>Auriculariales</taxon>
        <taxon>Exidiaceae</taxon>
        <taxon>Exidia</taxon>
    </lineage>
</organism>
<dbReference type="GO" id="GO:0003723">
    <property type="term" value="F:RNA binding"/>
    <property type="evidence" value="ECO:0007669"/>
    <property type="project" value="TreeGrafter"/>
</dbReference>
<keyword evidence="6" id="KW-0539">Nucleus</keyword>
<name>A0A165H1Q5_EXIGL</name>
<dbReference type="EMBL" id="KV426029">
    <property type="protein sequence ID" value="KZV91324.1"/>
    <property type="molecule type" value="Genomic_DNA"/>
</dbReference>
<feature type="compositionally biased region" description="Acidic residues" evidence="7">
    <location>
        <begin position="184"/>
        <end position="196"/>
    </location>
</feature>
<reference evidence="9 10" key="1">
    <citation type="journal article" date="2016" name="Mol. Biol. Evol.">
        <title>Comparative Genomics of Early-Diverging Mushroom-Forming Fungi Provides Insights into the Origins of Lignocellulose Decay Capabilities.</title>
        <authorList>
            <person name="Nagy L.G."/>
            <person name="Riley R."/>
            <person name="Tritt A."/>
            <person name="Adam C."/>
            <person name="Daum C."/>
            <person name="Floudas D."/>
            <person name="Sun H."/>
            <person name="Yadav J.S."/>
            <person name="Pangilinan J."/>
            <person name="Larsson K.H."/>
            <person name="Matsuura K."/>
            <person name="Barry K."/>
            <person name="Labutti K."/>
            <person name="Kuo R."/>
            <person name="Ohm R.A."/>
            <person name="Bhattacharya S.S."/>
            <person name="Shirouzu T."/>
            <person name="Yoshinaga Y."/>
            <person name="Martin F.M."/>
            <person name="Grigoriev I.V."/>
            <person name="Hibbett D.S."/>
        </authorList>
    </citation>
    <scope>NUCLEOTIDE SEQUENCE [LARGE SCALE GENOMIC DNA]</scope>
    <source>
        <strain evidence="9 10">HHB12029</strain>
    </source>
</reference>
<feature type="domain" description="S1 motif" evidence="8">
    <location>
        <begin position="541"/>
        <end position="610"/>
    </location>
</feature>
<dbReference type="InParanoid" id="A0A165H1Q5"/>
<dbReference type="Gene3D" id="1.25.40.10">
    <property type="entry name" value="Tetratricopeptide repeat domain"/>
    <property type="match status" value="1"/>
</dbReference>
<feature type="region of interest" description="Disordered" evidence="7">
    <location>
        <begin position="1166"/>
        <end position="1201"/>
    </location>
</feature>
<dbReference type="FunCoup" id="A0A165H1Q5">
    <property type="interactions" value="660"/>
</dbReference>
<evidence type="ECO:0000313" key="9">
    <source>
        <dbReference type="EMBL" id="KZV91324.1"/>
    </source>
</evidence>
<evidence type="ECO:0000256" key="3">
    <source>
        <dbReference type="ARBA" id="ARBA00022552"/>
    </source>
</evidence>
<dbReference type="InterPro" id="IPR012340">
    <property type="entry name" value="NA-bd_OB-fold"/>
</dbReference>
<comment type="subunit">
    <text evidence="2">Associated with the spliceosome.</text>
</comment>
<evidence type="ECO:0000256" key="1">
    <source>
        <dbReference type="ARBA" id="ARBA00004604"/>
    </source>
</evidence>
<dbReference type="CDD" id="cd05697">
    <property type="entry name" value="S1_Rrp5_repeat_hs5"/>
    <property type="match status" value="1"/>
</dbReference>
<dbReference type="Pfam" id="PF23231">
    <property type="entry name" value="HAT_Syf1_CNRKL1_C"/>
    <property type="match status" value="1"/>
</dbReference>
<evidence type="ECO:0000313" key="10">
    <source>
        <dbReference type="Proteomes" id="UP000077266"/>
    </source>
</evidence>
<dbReference type="FunFam" id="2.40.50.140:FF:000155">
    <property type="entry name" value="rRNA biogenesis protein RRP5"/>
    <property type="match status" value="1"/>
</dbReference>
<feature type="region of interest" description="Disordered" evidence="7">
    <location>
        <begin position="184"/>
        <end position="203"/>
    </location>
</feature>
<feature type="compositionally biased region" description="Acidic residues" evidence="7">
    <location>
        <begin position="1114"/>
        <end position="1127"/>
    </location>
</feature>
<evidence type="ECO:0000256" key="7">
    <source>
        <dbReference type="SAM" id="MobiDB-lite"/>
    </source>
</evidence>
<dbReference type="Pfam" id="PF24685">
    <property type="entry name" value="OB_RRP5_4th"/>
    <property type="match status" value="1"/>
</dbReference>
<dbReference type="InterPro" id="IPR003107">
    <property type="entry name" value="HAT"/>
</dbReference>
<evidence type="ECO:0000259" key="8">
    <source>
        <dbReference type="PROSITE" id="PS50126"/>
    </source>
</evidence>
<dbReference type="Pfam" id="PF23459">
    <property type="entry name" value="S1_RRP5"/>
    <property type="match status" value="1"/>
</dbReference>
<dbReference type="Pfam" id="PF00575">
    <property type="entry name" value="S1"/>
    <property type="match status" value="3"/>
</dbReference>
<dbReference type="SUPFAM" id="SSF48452">
    <property type="entry name" value="TPR-like"/>
    <property type="match status" value="2"/>
</dbReference>
<evidence type="ECO:0000256" key="6">
    <source>
        <dbReference type="ARBA" id="ARBA00023242"/>
    </source>
</evidence>
<dbReference type="InterPro" id="IPR011990">
    <property type="entry name" value="TPR-like_helical_dom_sf"/>
</dbReference>
<feature type="domain" description="S1 motif" evidence="8">
    <location>
        <begin position="630"/>
        <end position="698"/>
    </location>
</feature>
<feature type="compositionally biased region" description="Basic and acidic residues" evidence="7">
    <location>
        <begin position="68"/>
        <end position="77"/>
    </location>
</feature>
<comment type="subcellular location">
    <subcellularLocation>
        <location evidence="1">Nucleus</location>
        <location evidence="1">Nucleolus</location>
    </subcellularLocation>
</comment>
<feature type="domain" description="S1 motif" evidence="8">
    <location>
        <begin position="450"/>
        <end position="524"/>
    </location>
</feature>
<dbReference type="InterPro" id="IPR048059">
    <property type="entry name" value="Rrp5_S1_rpt_hs1_sc1"/>
</dbReference>
<protein>
    <submittedName>
        <fullName evidence="9">Nucleic acid-binding protein</fullName>
    </submittedName>
</protein>
<evidence type="ECO:0000256" key="5">
    <source>
        <dbReference type="ARBA" id="ARBA00022737"/>
    </source>
</evidence>
<dbReference type="Gene3D" id="2.40.50.140">
    <property type="entry name" value="Nucleic acid-binding proteins"/>
    <property type="match status" value="8"/>
</dbReference>
<dbReference type="InterPro" id="IPR057302">
    <property type="entry name" value="Rrp5_S1"/>
</dbReference>
<dbReference type="FunFam" id="1.25.40.10:FF:000065">
    <property type="entry name" value="Programmed cell death 11"/>
    <property type="match status" value="1"/>
</dbReference>
<dbReference type="InterPro" id="IPR045209">
    <property type="entry name" value="Rrp5"/>
</dbReference>
<accession>A0A165H1Q5</accession>
<feature type="region of interest" description="Disordered" evidence="7">
    <location>
        <begin position="1"/>
        <end position="123"/>
    </location>
</feature>
<dbReference type="Proteomes" id="UP000077266">
    <property type="component" value="Unassembled WGS sequence"/>
</dbReference>
<dbReference type="GO" id="GO:0006364">
    <property type="term" value="P:rRNA processing"/>
    <property type="evidence" value="ECO:0007669"/>
    <property type="project" value="UniProtKB-KW"/>
</dbReference>
<dbReference type="SMART" id="SM00316">
    <property type="entry name" value="S1"/>
    <property type="match status" value="10"/>
</dbReference>
<feature type="compositionally biased region" description="Acidic residues" evidence="7">
    <location>
        <begin position="1092"/>
        <end position="1107"/>
    </location>
</feature>
<dbReference type="CDD" id="cd05693">
    <property type="entry name" value="S1_Rrp5_repeat_hs1_sc1"/>
    <property type="match status" value="1"/>
</dbReference>
<evidence type="ECO:0000256" key="4">
    <source>
        <dbReference type="ARBA" id="ARBA00022553"/>
    </source>
</evidence>
<keyword evidence="3" id="KW-0698">rRNA processing</keyword>
<dbReference type="InterPro" id="IPR055430">
    <property type="entry name" value="HAT_Syf1_CNRKL1_C"/>
</dbReference>
<dbReference type="InterPro" id="IPR003029">
    <property type="entry name" value="S1_domain"/>
</dbReference>
<dbReference type="SUPFAM" id="SSF50249">
    <property type="entry name" value="Nucleic acid-binding proteins"/>
    <property type="match status" value="8"/>
</dbReference>
<feature type="domain" description="S1 motif" evidence="8">
    <location>
        <begin position="1002"/>
        <end position="1075"/>
    </location>
</feature>
<dbReference type="InterPro" id="IPR057301">
    <property type="entry name" value="Rrp5_OB_4th"/>
</dbReference>
<dbReference type="PROSITE" id="PS50126">
    <property type="entry name" value="S1"/>
    <property type="match status" value="7"/>
</dbReference>
<dbReference type="STRING" id="1314781.A0A165H1Q5"/>
<feature type="compositionally biased region" description="Basic residues" evidence="7">
    <location>
        <begin position="1190"/>
        <end position="1199"/>
    </location>
</feature>
<dbReference type="FunFam" id="2.40.50.140:FF:000103">
    <property type="entry name" value="protein RRP5 homolog"/>
    <property type="match status" value="1"/>
</dbReference>
<feature type="region of interest" description="Disordered" evidence="7">
    <location>
        <begin position="1085"/>
        <end position="1127"/>
    </location>
</feature>
<feature type="domain" description="S1 motif" evidence="8">
    <location>
        <begin position="911"/>
        <end position="980"/>
    </location>
</feature>
<dbReference type="PANTHER" id="PTHR23270">
    <property type="entry name" value="PROGRAMMED CELL DEATH PROTEIN 11 PRE-RRNA PROCESSING PROTEIN RRP5"/>
    <property type="match status" value="1"/>
</dbReference>
<gene>
    <name evidence="9" type="ORF">EXIGLDRAFT_837160</name>
</gene>
<dbReference type="GO" id="GO:0032040">
    <property type="term" value="C:small-subunit processome"/>
    <property type="evidence" value="ECO:0007669"/>
    <property type="project" value="TreeGrafter"/>
</dbReference>
<evidence type="ECO:0000256" key="2">
    <source>
        <dbReference type="ARBA" id="ARBA00011524"/>
    </source>
</evidence>
<keyword evidence="10" id="KW-1185">Reference proteome</keyword>
<dbReference type="SMART" id="SM00386">
    <property type="entry name" value="HAT"/>
    <property type="match status" value="5"/>
</dbReference>
<feature type="compositionally biased region" description="Basic and acidic residues" evidence="7">
    <location>
        <begin position="113"/>
        <end position="123"/>
    </location>
</feature>
<sequence>MAGQGKKRTLDDSAAAPKSKKPKVAQDDATEKAHRKTAKSAPAPAPAPAQEVDFPRGGGSSFTPAEYKAIRSEAVREADDELTFEDSQSTKRPKSRQRALSNAGDKRNKKTKKAADGDDAREKSDTIRVEHLNYKRLAPGMRVLCQVSHVLSLGLIVSLPNQLSGNVPITNISKELTARLEAVADDQDDDAEESDSDAGASSGVPELRDIFKVGQYVTAVVSVVHASGTTVDPMLKRPDVDKTSHRVELSLVPEEVNEGVAKRDLGPGYLLPASIKSVEDHGYVLNFGIPDSSAFLSFKEAKKGKHGLNAKKLPVGMTLQVSITKKSDNGRIYDVSIDPTTMASASVSEVSSVTSVLPGILVNTLITAVLPTGLNVQILGFFEGTLDHYHLGLGDVVGRFKTGDKIKCRVLWEVTSASPHRFALSALPHVLGLVGASTGGTPLNEAFPTGTLLEGVKVLRVEPERGLLCQVQDDIPAFAHISQLSDEHVNTLSATAGAWKVGTVHRARVAGFSELDGMLQLTMRASVLEQKFMHVSDVKVGERMKGTVKQLGDKALFVSVSGSVDAVVWPNHYADIALRHPEKRFKAGGAVKARVLVVDPERNRLCLTLKKTLVESDLPIVSSIDDAAVGTITHAVIFKNLDKGLLVEFFNNLRAFVPQREINDGAVQSSDDFPVGKTVRVKIIDVKKDTSRITASIRQGAANFQSALDISGVADGDVVHGTVTALHKEHAMLSLVPSKVRALLAFNNLAKHKNLPVAQAKASLKVGESLSKLTVVGRNAEKGFVLVGYDAKDGGKKTRRLSLSSNNNLSIDDVKVGQVIPGLVVSHGRKGAVIRISSKISGSVHALDVSDEYGPKAHLPPISAMLNFAVLAVDKDRKQLTLSTRASRVSPESAPKVVDKEIGTVSDLKVGQRIRGFVKSIADHGLFVNIARNLDARVQIKELFDDYIKDWKSKFQLDDRIEGRILSVDPEKNQVEISLRSGDLSAAVPAREGPGLADFKKGQKVDAIVKRAEDYGVFLQIEGTKLSGLCHKSNITDNKDADVARALSNFHEGDRVKAMILSVDLAKRRIDFGLKPSFFSADDFAPPAAASDAEEDEESGPDDEDVPMDVVPDPSEESSDGEDDDEVVQMNGEDVPMEDAVTASTAPVASTSALHLGGFRWTGHSADAVDGESAPSASSGEDSDTDPDFKRKKKKRKHEIQHDLTADMHTRTPESTADFERVLLGSPNSSYVWVQYMSFQMQLSEIEKAREIGRRALKVINFREEQEKLNVWIALLNLENLHGTAESLEALFKDAARHNDSKTVHLRMASIFDATGKLEQAEEQYKRTCKKFGMSSKVWTLFGEFYLRHGQAEESRKLLSRCLQSLDKRKHLKTISKFAQLEYKQGEPERGRTLFEGIVNSHPKRFDLWFVYMDMEASQRNIASLRNLFDRVLSTKMSDYKAKAFFKKWLELEKRIGDEEGQAAVKQRAIEWAQKSKR</sequence>
<dbReference type="OrthoDB" id="412781at2759"/>
<dbReference type="CDD" id="cd05707">
    <property type="entry name" value="S1_Rrp5_repeat_sc11"/>
    <property type="match status" value="1"/>
</dbReference>
<keyword evidence="4" id="KW-0597">Phosphoprotein</keyword>